<dbReference type="InterPro" id="IPR042507">
    <property type="entry name" value="TBC1D19"/>
</dbReference>
<evidence type="ECO:0000313" key="1">
    <source>
        <dbReference type="Proteomes" id="UP000515154"/>
    </source>
</evidence>
<protein>
    <submittedName>
        <fullName evidence="2">TBC1 domain family member 19-like</fullName>
    </submittedName>
</protein>
<sequence length="252" mass="29901">MQIKWNNKPQKQTRELTYIKESSQLWMKKLLKRINSLCIDFNFTLCKKRPEQERRKISLYWKEMSSIRQQKKDLRPIYNSNDLLNLITEMRNPNLKADCGSDHSLPALLQLRLKWLSFVDVKNRFATFLDAIINKEQAENVFEVLDSQEVKGALEICKTGCPPGNRGSLWKLAVGLDEQRNNQNYYQYMKDLYLDYEMMIDSIIEEDIAGTVTNDDQYFVFEEFIYQILLPFTRDPHTFLPNEAFWKTSTNL</sequence>
<evidence type="ECO:0000313" key="2">
    <source>
        <dbReference type="RefSeq" id="XP_029655331.1"/>
    </source>
</evidence>
<dbReference type="AlphaFoldDB" id="A0A6P7U364"/>
<dbReference type="PANTHER" id="PTHR16110:SF1">
    <property type="entry name" value="TBC1 DOMAIN FAMILY MEMBER 19"/>
    <property type="match status" value="1"/>
</dbReference>
<dbReference type="PANTHER" id="PTHR16110">
    <property type="entry name" value="TBC1 DOMAIN FAMILY MEMBER 19"/>
    <property type="match status" value="1"/>
</dbReference>
<dbReference type="KEGG" id="osn:115229047"/>
<gene>
    <name evidence="2" type="primary">LOC115229047</name>
</gene>
<keyword evidence="1" id="KW-1185">Reference proteome</keyword>
<name>A0A6P7U364_9MOLL</name>
<organism evidence="1 2">
    <name type="scientific">Octopus sinensis</name>
    <name type="common">East Asian common octopus</name>
    <dbReference type="NCBI Taxonomy" id="2607531"/>
    <lineage>
        <taxon>Eukaryota</taxon>
        <taxon>Metazoa</taxon>
        <taxon>Spiralia</taxon>
        <taxon>Lophotrochozoa</taxon>
        <taxon>Mollusca</taxon>
        <taxon>Cephalopoda</taxon>
        <taxon>Coleoidea</taxon>
        <taxon>Octopodiformes</taxon>
        <taxon>Octopoda</taxon>
        <taxon>Incirrata</taxon>
        <taxon>Octopodidae</taxon>
        <taxon>Octopus</taxon>
    </lineage>
</organism>
<reference evidence="2" key="1">
    <citation type="submission" date="2025-08" db="UniProtKB">
        <authorList>
            <consortium name="RefSeq"/>
        </authorList>
    </citation>
    <scope>IDENTIFICATION</scope>
</reference>
<accession>A0A6P7U364</accession>
<proteinExistence type="predicted"/>
<dbReference type="Proteomes" id="UP000515154">
    <property type="component" value="Unplaced"/>
</dbReference>
<dbReference type="RefSeq" id="XP_029655331.1">
    <property type="nucleotide sequence ID" value="XM_029799471.1"/>
</dbReference>